<keyword evidence="4" id="KW-1185">Reference proteome</keyword>
<gene>
    <name evidence="3" type="ORF">SLINC_0727</name>
</gene>
<dbReference type="Pfam" id="PF00296">
    <property type="entry name" value="Bac_luciferase"/>
    <property type="match status" value="1"/>
</dbReference>
<evidence type="ECO:0000259" key="2">
    <source>
        <dbReference type="Pfam" id="PF00296"/>
    </source>
</evidence>
<accession>A0A1B1M2R0</accession>
<feature type="domain" description="Luciferase-like" evidence="2">
    <location>
        <begin position="18"/>
        <end position="140"/>
    </location>
</feature>
<organism evidence="3 4">
    <name type="scientific">Streptomyces lincolnensis</name>
    <dbReference type="NCBI Taxonomy" id="1915"/>
    <lineage>
        <taxon>Bacteria</taxon>
        <taxon>Bacillati</taxon>
        <taxon>Actinomycetota</taxon>
        <taxon>Actinomycetes</taxon>
        <taxon>Kitasatosporales</taxon>
        <taxon>Streptomycetaceae</taxon>
        <taxon>Streptomyces</taxon>
    </lineage>
</organism>
<dbReference type="STRING" id="1915.SLINC_0727"/>
<dbReference type="EMBL" id="CP016438">
    <property type="protein sequence ID" value="ANS62951.1"/>
    <property type="molecule type" value="Genomic_DNA"/>
</dbReference>
<evidence type="ECO:0000313" key="4">
    <source>
        <dbReference type="Proteomes" id="UP000092598"/>
    </source>
</evidence>
<dbReference type="SUPFAM" id="SSF51679">
    <property type="entry name" value="Bacterial luciferase-like"/>
    <property type="match status" value="1"/>
</dbReference>
<dbReference type="KEGG" id="sls:SLINC_0727"/>
<dbReference type="PANTHER" id="PTHR43244:SF1">
    <property type="entry name" value="5,10-METHYLENETETRAHYDROMETHANOPTERIN REDUCTASE"/>
    <property type="match status" value="1"/>
</dbReference>
<dbReference type="Proteomes" id="UP000092598">
    <property type="component" value="Chromosome"/>
</dbReference>
<keyword evidence="1" id="KW-0560">Oxidoreductase</keyword>
<name>A0A1B1M2R0_STRLN</name>
<protein>
    <submittedName>
        <fullName evidence="3">Coenzyme F420-dependent N(5),N(10)-methylenetetrahydromethanopterin reductase</fullName>
    </submittedName>
</protein>
<dbReference type="PATRIC" id="fig|1915.4.peg.869"/>
<evidence type="ECO:0000313" key="3">
    <source>
        <dbReference type="EMBL" id="ANS62951.1"/>
    </source>
</evidence>
<dbReference type="GO" id="GO:0016705">
    <property type="term" value="F:oxidoreductase activity, acting on paired donors, with incorporation or reduction of molecular oxygen"/>
    <property type="evidence" value="ECO:0007669"/>
    <property type="project" value="InterPro"/>
</dbReference>
<dbReference type="InterPro" id="IPR036661">
    <property type="entry name" value="Luciferase-like_sf"/>
</dbReference>
<dbReference type="AlphaFoldDB" id="A0A1B1M2R0"/>
<evidence type="ECO:0000256" key="1">
    <source>
        <dbReference type="ARBA" id="ARBA00023002"/>
    </source>
</evidence>
<reference evidence="3 4" key="1">
    <citation type="submission" date="2016-07" db="EMBL/GenBank/DDBJ databases">
        <title>Enhancement of antibiotic productionsby engineered nitrateutilization in actinobacteria.</title>
        <authorList>
            <person name="Meng S.C."/>
        </authorList>
    </citation>
    <scope>NUCLEOTIDE SEQUENCE [LARGE SCALE GENOMIC DNA]</scope>
    <source>
        <strain evidence="3 4">NRRL 2936</strain>
    </source>
</reference>
<dbReference type="InterPro" id="IPR050564">
    <property type="entry name" value="F420-G6PD/mer"/>
</dbReference>
<dbReference type="Gene3D" id="3.20.20.30">
    <property type="entry name" value="Luciferase-like domain"/>
    <property type="match status" value="2"/>
</dbReference>
<dbReference type="OrthoDB" id="9775082at2"/>
<sequence>MPLPVLFGANVEPHALPVGRSSEQALLIDSLGLGLLTVQDHPYQAAFDDTWTLLTFLAARTRHVTLVPTVSSLPLRPPAVLAKAVATLDRLTGSRRTPREAVDALESAITVIRAMWSGERSVRTHGAHYALAGVHPGPAPSDALPTAVRRIDDAALAAGRDPDTIRRVYNIAGVIPPQSAGPFQGPASQWAEHLVALVRAVGMNAFVIWPERDHTRQISAFAAEVVPAVREALARKT</sequence>
<dbReference type="PANTHER" id="PTHR43244">
    <property type="match status" value="1"/>
</dbReference>
<proteinExistence type="predicted"/>
<dbReference type="InterPro" id="IPR011251">
    <property type="entry name" value="Luciferase-like_dom"/>
</dbReference>